<dbReference type="Proteomes" id="UP000244811">
    <property type="component" value="Chromosome 4"/>
</dbReference>
<feature type="transmembrane region" description="Helical" evidence="1">
    <location>
        <begin position="26"/>
        <end position="47"/>
    </location>
</feature>
<evidence type="ECO:0008006" key="4">
    <source>
        <dbReference type="Google" id="ProtNLM"/>
    </source>
</evidence>
<accession>A0A976QXH2</accession>
<gene>
    <name evidence="2" type="ORF">MACK_002884</name>
</gene>
<protein>
    <recommendedName>
        <fullName evidence="4">Transmembrane protein</fullName>
    </recommendedName>
</protein>
<dbReference type="EMBL" id="CP056072">
    <property type="protein sequence ID" value="UKK02787.1"/>
    <property type="molecule type" value="Genomic_DNA"/>
</dbReference>
<name>A0A976QXH2_THEOR</name>
<evidence type="ECO:0000313" key="3">
    <source>
        <dbReference type="Proteomes" id="UP000244811"/>
    </source>
</evidence>
<keyword evidence="1" id="KW-0472">Membrane</keyword>
<reference evidence="2" key="1">
    <citation type="submission" date="2022-07" db="EMBL/GenBank/DDBJ databases">
        <title>Evaluation of T. orientalis genome assembly methods using nanopore sequencing and analysis of variation between genomes.</title>
        <authorList>
            <person name="Yam J."/>
            <person name="Micallef M.L."/>
            <person name="Liu M."/>
            <person name="Djordjevic S.P."/>
            <person name="Bogema D.R."/>
            <person name="Jenkins C."/>
        </authorList>
    </citation>
    <scope>NUCLEOTIDE SEQUENCE</scope>
    <source>
        <strain evidence="2">Goon Nure</strain>
    </source>
</reference>
<evidence type="ECO:0000313" key="2">
    <source>
        <dbReference type="EMBL" id="UKK02787.1"/>
    </source>
</evidence>
<feature type="transmembrane region" description="Helical" evidence="1">
    <location>
        <begin position="59"/>
        <end position="79"/>
    </location>
</feature>
<dbReference type="AlphaFoldDB" id="A0A976QXH2"/>
<proteinExistence type="predicted"/>
<keyword evidence="1" id="KW-1133">Transmembrane helix</keyword>
<organism evidence="2 3">
    <name type="scientific">Theileria orientalis</name>
    <dbReference type="NCBI Taxonomy" id="68886"/>
    <lineage>
        <taxon>Eukaryota</taxon>
        <taxon>Sar</taxon>
        <taxon>Alveolata</taxon>
        <taxon>Apicomplexa</taxon>
        <taxon>Aconoidasida</taxon>
        <taxon>Piroplasmida</taxon>
        <taxon>Theileriidae</taxon>
        <taxon>Theileria</taxon>
    </lineage>
</organism>
<evidence type="ECO:0000256" key="1">
    <source>
        <dbReference type="SAM" id="Phobius"/>
    </source>
</evidence>
<keyword evidence="1" id="KW-0812">Transmembrane</keyword>
<sequence>MVLSKESIWDRIRSFTVPISGSKRKVYILAFINFFAFGIGTAFSGIYDDCMEDVIIGLLQMLPVVGWAWSVIWGITMIVKRMKIEREERKLMTPQFDGL</sequence>